<dbReference type="PROSITE" id="PS01124">
    <property type="entry name" value="HTH_ARAC_FAMILY_2"/>
    <property type="match status" value="1"/>
</dbReference>
<sequence length="277" mass="32573">MQRQSMLPTLQKSTFFIFPESVGYYYELPQHYVERPNGYNSYSLHFIVSGKGFVERDGIVHTLHKGDAFLYTPLQKQHYYSSKDDPWEIRWVHFYGAKLKEFLFEQGFFHNIWTLHRWSELEVAYKELLVSAETYGILHPAKLSAQTYAILAEFMSYAIPHTANRGIESTDRIMNLLPLMRQKACEPFLLEEWAEQVGVGTHYFCKLFRKSTSMTPVSFITLCRMQVAKQLLIEQTDLNIKDIALQAGYISASYFNEQFLKHEGMRPNEYRKLFIEN</sequence>
<dbReference type="InterPro" id="IPR003313">
    <property type="entry name" value="AraC-bd"/>
</dbReference>
<dbReference type="Pfam" id="PF12833">
    <property type="entry name" value="HTH_18"/>
    <property type="match status" value="1"/>
</dbReference>
<dbReference type="OrthoDB" id="9813413at2"/>
<keyword evidence="2" id="KW-0238">DNA-binding</keyword>
<keyword evidence="3" id="KW-0804">Transcription</keyword>
<evidence type="ECO:0000313" key="6">
    <source>
        <dbReference type="Proteomes" id="UP000426246"/>
    </source>
</evidence>
<dbReference type="InterPro" id="IPR018060">
    <property type="entry name" value="HTH_AraC"/>
</dbReference>
<dbReference type="SUPFAM" id="SSF46689">
    <property type="entry name" value="Homeodomain-like"/>
    <property type="match status" value="2"/>
</dbReference>
<dbReference type="PANTHER" id="PTHR43280">
    <property type="entry name" value="ARAC-FAMILY TRANSCRIPTIONAL REGULATOR"/>
    <property type="match status" value="1"/>
</dbReference>
<dbReference type="PANTHER" id="PTHR43280:SF28">
    <property type="entry name" value="HTH-TYPE TRANSCRIPTIONAL ACTIVATOR RHAS"/>
    <property type="match status" value="1"/>
</dbReference>
<dbReference type="InterPro" id="IPR020449">
    <property type="entry name" value="Tscrpt_reg_AraC-type_HTH"/>
</dbReference>
<keyword evidence="6" id="KW-1185">Reference proteome</keyword>
<dbReference type="SUPFAM" id="SSF51215">
    <property type="entry name" value="Regulatory protein AraC"/>
    <property type="match status" value="1"/>
</dbReference>
<gene>
    <name evidence="5" type="ORF">EHS13_28615</name>
</gene>
<dbReference type="AlphaFoldDB" id="A0A6B8RRG5"/>
<dbReference type="InterPro" id="IPR037923">
    <property type="entry name" value="HTH-like"/>
</dbReference>
<dbReference type="GO" id="GO:0043565">
    <property type="term" value="F:sequence-specific DNA binding"/>
    <property type="evidence" value="ECO:0007669"/>
    <property type="project" value="InterPro"/>
</dbReference>
<dbReference type="PRINTS" id="PR00032">
    <property type="entry name" value="HTHARAC"/>
</dbReference>
<dbReference type="Pfam" id="PF02311">
    <property type="entry name" value="AraC_binding"/>
    <property type="match status" value="1"/>
</dbReference>
<keyword evidence="1" id="KW-0805">Transcription regulation</keyword>
<dbReference type="Proteomes" id="UP000426246">
    <property type="component" value="Chromosome"/>
</dbReference>
<organism evidence="5 6">
    <name type="scientific">Paenibacillus psychroresistens</name>
    <dbReference type="NCBI Taxonomy" id="1778678"/>
    <lineage>
        <taxon>Bacteria</taxon>
        <taxon>Bacillati</taxon>
        <taxon>Bacillota</taxon>
        <taxon>Bacilli</taxon>
        <taxon>Bacillales</taxon>
        <taxon>Paenibacillaceae</taxon>
        <taxon>Paenibacillus</taxon>
    </lineage>
</organism>
<evidence type="ECO:0000313" key="5">
    <source>
        <dbReference type="EMBL" id="QGQ98559.1"/>
    </source>
</evidence>
<dbReference type="RefSeq" id="WP_155703667.1">
    <property type="nucleotide sequence ID" value="NZ_CP034235.1"/>
</dbReference>
<protein>
    <submittedName>
        <fullName evidence="5">AraC family transcriptional regulator</fullName>
    </submittedName>
</protein>
<evidence type="ECO:0000256" key="2">
    <source>
        <dbReference type="ARBA" id="ARBA00023125"/>
    </source>
</evidence>
<reference evidence="6" key="1">
    <citation type="submission" date="2018-11" db="EMBL/GenBank/DDBJ databases">
        <title>Complete genome sequence of Paenibacillus sp. ML311-T8.</title>
        <authorList>
            <person name="Nam Y.-D."/>
            <person name="Kang J."/>
            <person name="Chung W.-H."/>
            <person name="Park Y.S."/>
        </authorList>
    </citation>
    <scope>NUCLEOTIDE SEQUENCE [LARGE SCALE GENOMIC DNA]</scope>
    <source>
        <strain evidence="6">ML311-T8</strain>
    </source>
</reference>
<feature type="domain" description="HTH araC/xylS-type" evidence="4">
    <location>
        <begin position="171"/>
        <end position="273"/>
    </location>
</feature>
<evidence type="ECO:0000256" key="3">
    <source>
        <dbReference type="ARBA" id="ARBA00023163"/>
    </source>
</evidence>
<dbReference type="KEGG" id="ppsc:EHS13_28615"/>
<name>A0A6B8RRG5_9BACL</name>
<accession>A0A6B8RRG5</accession>
<proteinExistence type="predicted"/>
<dbReference type="Gene3D" id="1.10.10.60">
    <property type="entry name" value="Homeodomain-like"/>
    <property type="match status" value="2"/>
</dbReference>
<dbReference type="InterPro" id="IPR009057">
    <property type="entry name" value="Homeodomain-like_sf"/>
</dbReference>
<dbReference type="GO" id="GO:0003700">
    <property type="term" value="F:DNA-binding transcription factor activity"/>
    <property type="evidence" value="ECO:0007669"/>
    <property type="project" value="InterPro"/>
</dbReference>
<dbReference type="Gene3D" id="2.60.120.280">
    <property type="entry name" value="Regulatory protein AraC"/>
    <property type="match status" value="1"/>
</dbReference>
<dbReference type="EMBL" id="CP034235">
    <property type="protein sequence ID" value="QGQ98559.1"/>
    <property type="molecule type" value="Genomic_DNA"/>
</dbReference>
<dbReference type="CDD" id="cd06986">
    <property type="entry name" value="cupin_MmsR-like_N"/>
    <property type="match status" value="1"/>
</dbReference>
<evidence type="ECO:0000259" key="4">
    <source>
        <dbReference type="PROSITE" id="PS01124"/>
    </source>
</evidence>
<dbReference type="SMART" id="SM00342">
    <property type="entry name" value="HTH_ARAC"/>
    <property type="match status" value="1"/>
</dbReference>
<evidence type="ECO:0000256" key="1">
    <source>
        <dbReference type="ARBA" id="ARBA00023015"/>
    </source>
</evidence>